<dbReference type="EMBL" id="PJEX01000219">
    <property type="protein sequence ID" value="TKW52839.1"/>
    <property type="molecule type" value="Genomic_DNA"/>
</dbReference>
<gene>
    <name evidence="1" type="ORF">CTA1_12593</name>
</gene>
<accession>A0A4U6XCE1</accession>
<evidence type="ECO:0000313" key="2">
    <source>
        <dbReference type="Proteomes" id="UP000310108"/>
    </source>
</evidence>
<sequence length="166" mass="16981">MPNVAPLDGFRDLGALDAAAEVRVAGSFFRGRQRAQGGLGVIGPGPGLSRGGIGGSPASRKQLRFPVLDSIEGVVAVLDGPGPQPGGLVAPGSDPGAPFRPQLLLLLVPDFVERVVEVGAVLVDGIVRLLQYPAGFDLGVGDVVAAVLVPTLERGAEHERPGLQEE</sequence>
<organism evidence="1 2">
    <name type="scientific">Colletotrichum tanaceti</name>
    <dbReference type="NCBI Taxonomy" id="1306861"/>
    <lineage>
        <taxon>Eukaryota</taxon>
        <taxon>Fungi</taxon>
        <taxon>Dikarya</taxon>
        <taxon>Ascomycota</taxon>
        <taxon>Pezizomycotina</taxon>
        <taxon>Sordariomycetes</taxon>
        <taxon>Hypocreomycetidae</taxon>
        <taxon>Glomerellales</taxon>
        <taxon>Glomerellaceae</taxon>
        <taxon>Colletotrichum</taxon>
        <taxon>Colletotrichum destructivum species complex</taxon>
    </lineage>
</organism>
<dbReference type="Proteomes" id="UP000310108">
    <property type="component" value="Unassembled WGS sequence"/>
</dbReference>
<dbReference type="AlphaFoldDB" id="A0A4U6XCE1"/>
<evidence type="ECO:0000313" key="1">
    <source>
        <dbReference type="EMBL" id="TKW52839.1"/>
    </source>
</evidence>
<name>A0A4U6XCE1_9PEZI</name>
<reference evidence="1 2" key="1">
    <citation type="journal article" date="2019" name="PLoS ONE">
        <title>Comparative genome analysis indicates high evolutionary potential of pathogenicity genes in Colletotrichum tanaceti.</title>
        <authorList>
            <person name="Lelwala R.V."/>
            <person name="Korhonen P.K."/>
            <person name="Young N.D."/>
            <person name="Scott J.B."/>
            <person name="Ades P.A."/>
            <person name="Gasser R.B."/>
            <person name="Taylor P.W.J."/>
        </authorList>
    </citation>
    <scope>NUCLEOTIDE SEQUENCE [LARGE SCALE GENOMIC DNA]</scope>
    <source>
        <strain evidence="1">BRIP57314</strain>
    </source>
</reference>
<keyword evidence="2" id="KW-1185">Reference proteome</keyword>
<protein>
    <submittedName>
        <fullName evidence="1">Uncharacterized protein</fullName>
    </submittedName>
</protein>
<proteinExistence type="predicted"/>
<comment type="caution">
    <text evidence="1">The sequence shown here is derived from an EMBL/GenBank/DDBJ whole genome shotgun (WGS) entry which is preliminary data.</text>
</comment>